<gene>
    <name evidence="2" type="ORF">QUW02_11250</name>
</gene>
<dbReference type="PROSITE" id="PS50234">
    <property type="entry name" value="VWFA"/>
    <property type="match status" value="1"/>
</dbReference>
<comment type="caution">
    <text evidence="2">The sequence shown here is derived from an EMBL/GenBank/DDBJ whole genome shotgun (WGS) entry which is preliminary data.</text>
</comment>
<dbReference type="SUPFAM" id="SSF53300">
    <property type="entry name" value="vWA-like"/>
    <property type="match status" value="1"/>
</dbReference>
<evidence type="ECO:0000259" key="1">
    <source>
        <dbReference type="PROSITE" id="PS50234"/>
    </source>
</evidence>
<dbReference type="Gene3D" id="3.40.50.410">
    <property type="entry name" value="von Willebrand factor, type A domain"/>
    <property type="match status" value="1"/>
</dbReference>
<dbReference type="InterPro" id="IPR036465">
    <property type="entry name" value="vWFA_dom_sf"/>
</dbReference>
<dbReference type="SMART" id="SM00327">
    <property type="entry name" value="VWA"/>
    <property type="match status" value="1"/>
</dbReference>
<feature type="domain" description="VWFA" evidence="1">
    <location>
        <begin position="145"/>
        <end position="350"/>
    </location>
</feature>
<sequence>MKTFKSNEKITVLGVTFIGVEEIIQCALEKKAKHGIYVGCDSERYPCFDSSDYASENRSYWNFVFATSIFELDRKLSVLKDMKPLDSNYNKLTEDLHPMAYWMGDPYYPVYLTDAVEKPLDEPKKEENNGKNWQEVTSKAVGMLDMVIAFDTTGSMAAYIDAVRQEVAEMVPRLLHENKELRIGIVAFGDYCDMKNAQEFGDAYQCLMPTDNENEIIRFIRNSKDTSGGDGDEFYELVIRKIVDETPWRENATRTILLISDANPHPLGYTYGTYVTNNQIDWRKEAEKAASKKIKIDTVTISNNKWYKELSRMTNGVSVPFRSGQKTAHLVEIAAMARGSMDSRHRFDKLAESCMDKEMSGIFSSYAHERNKLD</sequence>
<dbReference type="Pfam" id="PF00092">
    <property type="entry name" value="VWA"/>
    <property type="match status" value="1"/>
</dbReference>
<dbReference type="EMBL" id="JAUDCF010000033">
    <property type="protein sequence ID" value="MDM8146487.1"/>
    <property type="molecule type" value="Genomic_DNA"/>
</dbReference>
<keyword evidence="3" id="KW-1185">Reference proteome</keyword>
<accession>A0ABT7U7H1</accession>
<evidence type="ECO:0000313" key="2">
    <source>
        <dbReference type="EMBL" id="MDM8146487.1"/>
    </source>
</evidence>
<dbReference type="CDD" id="cd00198">
    <property type="entry name" value="vWFA"/>
    <property type="match status" value="1"/>
</dbReference>
<name>A0ABT7U7H1_9BACE</name>
<dbReference type="InterPro" id="IPR002035">
    <property type="entry name" value="VWF_A"/>
</dbReference>
<protein>
    <submittedName>
        <fullName evidence="2">VWA domain-containing protein</fullName>
    </submittedName>
</protein>
<evidence type="ECO:0000313" key="3">
    <source>
        <dbReference type="Proteomes" id="UP001228403"/>
    </source>
</evidence>
<organism evidence="2 3">
    <name type="scientific">Bacteroides eggerthii</name>
    <dbReference type="NCBI Taxonomy" id="28111"/>
    <lineage>
        <taxon>Bacteria</taxon>
        <taxon>Pseudomonadati</taxon>
        <taxon>Bacteroidota</taxon>
        <taxon>Bacteroidia</taxon>
        <taxon>Bacteroidales</taxon>
        <taxon>Bacteroidaceae</taxon>
        <taxon>Bacteroides</taxon>
    </lineage>
</organism>
<dbReference type="Proteomes" id="UP001228403">
    <property type="component" value="Unassembled WGS sequence"/>
</dbReference>
<proteinExistence type="predicted"/>
<dbReference type="PANTHER" id="PTHR47824">
    <property type="entry name" value="UBIQUITIN-LIKE DOMAIN-CONTAINING PROTEIN"/>
    <property type="match status" value="1"/>
</dbReference>
<dbReference type="PANTHER" id="PTHR47824:SF3">
    <property type="entry name" value="UBIQUITIN-LIKE DOMAIN-CONTAINING PROTEIN"/>
    <property type="match status" value="1"/>
</dbReference>
<reference evidence="3" key="1">
    <citation type="submission" date="2023-07" db="EMBL/GenBank/DDBJ databases">
        <title>Identification and characterization of horizontal gene transfer across gut microbiota members of farm animals based on homology search.</title>
        <authorList>
            <person name="Schwarzerova J."/>
            <person name="Nykrynova M."/>
            <person name="Jureckova K."/>
            <person name="Cejkova D."/>
            <person name="Rychlik I."/>
        </authorList>
    </citation>
    <scope>NUCLEOTIDE SEQUENCE [LARGE SCALE GENOMIC DNA]</scope>
    <source>
        <strain evidence="3">ET4</strain>
    </source>
</reference>